<evidence type="ECO:0000313" key="1">
    <source>
        <dbReference type="EMBL" id="QHT88359.1"/>
    </source>
</evidence>
<proteinExistence type="predicted"/>
<reference evidence="1" key="1">
    <citation type="journal article" date="2020" name="Nature">
        <title>Giant virus diversity and host interactions through global metagenomics.</title>
        <authorList>
            <person name="Schulz F."/>
            <person name="Roux S."/>
            <person name="Paez-Espino D."/>
            <person name="Jungbluth S."/>
            <person name="Walsh D.A."/>
            <person name="Denef V.J."/>
            <person name="McMahon K.D."/>
            <person name="Konstantinidis K.T."/>
            <person name="Eloe-Fadrosh E.A."/>
            <person name="Kyrpides N.C."/>
            <person name="Woyke T."/>
        </authorList>
    </citation>
    <scope>NUCLEOTIDE SEQUENCE</scope>
    <source>
        <strain evidence="1">GVMAG-M-3300023184-50</strain>
    </source>
</reference>
<dbReference type="AlphaFoldDB" id="A0A6C0I6D1"/>
<organism evidence="1">
    <name type="scientific">viral metagenome</name>
    <dbReference type="NCBI Taxonomy" id="1070528"/>
    <lineage>
        <taxon>unclassified sequences</taxon>
        <taxon>metagenomes</taxon>
        <taxon>organismal metagenomes</taxon>
    </lineage>
</organism>
<name>A0A6C0I6D1_9ZZZZ</name>
<accession>A0A6C0I6D1</accession>
<dbReference type="EMBL" id="MN740115">
    <property type="protein sequence ID" value="QHT88359.1"/>
    <property type="molecule type" value="Genomic_DNA"/>
</dbReference>
<protein>
    <submittedName>
        <fullName evidence="1">Uncharacterized protein</fullName>
    </submittedName>
</protein>
<sequence>MNPVVLQSTTEGIFTMNMITVIEELLRVCYCPPCPPCSRLQSKMKTVLEAKADAGRVAILADTDFIAFIFAKAFPGVSFPAEDDPRVVAIKAAVDKMKKGG</sequence>